<evidence type="ECO:0000313" key="2">
    <source>
        <dbReference type="EMBL" id="OYR19850.1"/>
    </source>
</evidence>
<keyword evidence="3" id="KW-1185">Reference proteome</keyword>
<proteinExistence type="predicted"/>
<sequence length="59" mass="6021">MVSCAIWVDAAGIIKADAVSAIAATKPRRRSVLACIFVLLAPLFAASISIGLCAAFSAQ</sequence>
<organism evidence="2 3">
    <name type="scientific">Brucella thiophenivorans</name>
    <dbReference type="NCBI Taxonomy" id="571255"/>
    <lineage>
        <taxon>Bacteria</taxon>
        <taxon>Pseudomonadati</taxon>
        <taxon>Pseudomonadota</taxon>
        <taxon>Alphaproteobacteria</taxon>
        <taxon>Hyphomicrobiales</taxon>
        <taxon>Brucellaceae</taxon>
        <taxon>Brucella/Ochrobactrum group</taxon>
        <taxon>Brucella</taxon>
    </lineage>
</organism>
<keyword evidence="1" id="KW-1133">Transmembrane helix</keyword>
<reference evidence="2 3" key="1">
    <citation type="submission" date="2017-07" db="EMBL/GenBank/DDBJ databases">
        <title>Phylogenetic study on the rhizospheric bacterium Ochrobactrum sp. A44.</title>
        <authorList>
            <person name="Krzyzanowska D.M."/>
            <person name="Ossowicki A."/>
            <person name="Rajewska M."/>
            <person name="Maciag T."/>
            <person name="Kaczynski Z."/>
            <person name="Czerwicka M."/>
            <person name="Jafra S."/>
        </authorList>
    </citation>
    <scope>NUCLEOTIDE SEQUENCE [LARGE SCALE GENOMIC DNA]</scope>
    <source>
        <strain evidence="2 3">DSM 7216</strain>
    </source>
</reference>
<keyword evidence="1" id="KW-0472">Membrane</keyword>
<accession>A0A256FYN8</accession>
<dbReference type="EMBL" id="NNRJ01000015">
    <property type="protein sequence ID" value="OYR19850.1"/>
    <property type="molecule type" value="Genomic_DNA"/>
</dbReference>
<evidence type="ECO:0000313" key="3">
    <source>
        <dbReference type="Proteomes" id="UP000215590"/>
    </source>
</evidence>
<dbReference type="AlphaFoldDB" id="A0A256FYN8"/>
<name>A0A256FYN8_9HYPH</name>
<evidence type="ECO:0000256" key="1">
    <source>
        <dbReference type="SAM" id="Phobius"/>
    </source>
</evidence>
<keyword evidence="1" id="KW-0812">Transmembrane</keyword>
<protein>
    <submittedName>
        <fullName evidence="2">Uncharacterized protein</fullName>
    </submittedName>
</protein>
<dbReference type="Proteomes" id="UP000215590">
    <property type="component" value="Unassembled WGS sequence"/>
</dbReference>
<gene>
    <name evidence="2" type="ORF">CEV31_1269</name>
</gene>
<feature type="transmembrane region" description="Helical" evidence="1">
    <location>
        <begin position="32"/>
        <end position="58"/>
    </location>
</feature>
<comment type="caution">
    <text evidence="2">The sequence shown here is derived from an EMBL/GenBank/DDBJ whole genome shotgun (WGS) entry which is preliminary data.</text>
</comment>